<dbReference type="InterPro" id="IPR020013">
    <property type="entry name" value="Flagellar_FlgE/F/G"/>
</dbReference>
<dbReference type="SUPFAM" id="SSF117143">
    <property type="entry name" value="Flagellar hook protein flgE"/>
    <property type="match status" value="1"/>
</dbReference>
<evidence type="ECO:0000256" key="3">
    <source>
        <dbReference type="ARBA" id="ARBA00019015"/>
    </source>
</evidence>
<evidence type="ECO:0000259" key="6">
    <source>
        <dbReference type="Pfam" id="PF00460"/>
    </source>
</evidence>
<dbReference type="RefSeq" id="WP_295534422.1">
    <property type="nucleotide sequence ID" value="NZ_JBFRYC010000003.1"/>
</dbReference>
<reference evidence="9 10" key="1">
    <citation type="journal article" date="2011" name="Int. J. Syst. Evol. Microbiol.">
        <title>Zhongshania antarctica gen. nov., sp. nov. and Zhongshania guokunii sp. nov., gammaproteobacteria respectively isolated from coastal attached (fast) ice and surface seawater of the Antarctic.</title>
        <authorList>
            <person name="Li H.J."/>
            <person name="Zhang X.Y."/>
            <person name="Chen C.X."/>
            <person name="Zhang Y.J."/>
            <person name="Gao Z.M."/>
            <person name="Yu Y."/>
            <person name="Chen X.L."/>
            <person name="Chen B."/>
            <person name="Zhang Y.Z."/>
        </authorList>
    </citation>
    <scope>NUCLEOTIDE SEQUENCE [LARGE SCALE GENOMIC DNA]</scope>
    <source>
        <strain evidence="9 10">15-R06ZXC-3</strain>
    </source>
</reference>
<dbReference type="PANTHER" id="PTHR30435:SF1">
    <property type="entry name" value="FLAGELLAR HOOK PROTEIN FLGE"/>
    <property type="match status" value="1"/>
</dbReference>
<feature type="domain" description="Flagellar basal body rod protein N-terminal" evidence="6">
    <location>
        <begin position="7"/>
        <end position="37"/>
    </location>
</feature>
<feature type="domain" description="Flagellar hook protein FlgE D2" evidence="8">
    <location>
        <begin position="197"/>
        <end position="322"/>
    </location>
</feature>
<dbReference type="NCBIfam" id="TIGR03506">
    <property type="entry name" value="FlgEFG_subfam"/>
    <property type="match status" value="1"/>
</dbReference>
<evidence type="ECO:0000259" key="8">
    <source>
        <dbReference type="Pfam" id="PF07559"/>
    </source>
</evidence>
<accession>A0ABV3TIQ1</accession>
<keyword evidence="9" id="KW-0966">Cell projection</keyword>
<comment type="caution">
    <text evidence="9">The sequence shown here is derived from an EMBL/GenBank/DDBJ whole genome shotgun (WGS) entry which is preliminary data.</text>
</comment>
<evidence type="ECO:0000313" key="9">
    <source>
        <dbReference type="EMBL" id="MEX1661463.1"/>
    </source>
</evidence>
<gene>
    <name evidence="9" type="ORF">AB4874_07325</name>
</gene>
<organism evidence="9 10">
    <name type="scientific">Thioclava arctica</name>
    <dbReference type="NCBI Taxonomy" id="3238301"/>
    <lineage>
        <taxon>Bacteria</taxon>
        <taxon>Pseudomonadati</taxon>
        <taxon>Pseudomonadota</taxon>
        <taxon>Alphaproteobacteria</taxon>
        <taxon>Rhodobacterales</taxon>
        <taxon>Paracoccaceae</taxon>
        <taxon>Thioclava</taxon>
    </lineage>
</organism>
<protein>
    <recommendedName>
        <fullName evidence="3 5">Flagellar hook protein FlgE</fullName>
    </recommendedName>
</protein>
<comment type="subcellular location">
    <subcellularLocation>
        <location evidence="1 5">Bacterial flagellum basal body</location>
    </subcellularLocation>
</comment>
<keyword evidence="10" id="KW-1185">Reference proteome</keyword>
<keyword evidence="9" id="KW-0969">Cilium</keyword>
<dbReference type="InterPro" id="IPR001444">
    <property type="entry name" value="Flag_bb_rod_N"/>
</dbReference>
<dbReference type="Pfam" id="PF07559">
    <property type="entry name" value="FlgE_D2"/>
    <property type="match status" value="1"/>
</dbReference>
<dbReference type="PANTHER" id="PTHR30435">
    <property type="entry name" value="FLAGELLAR PROTEIN"/>
    <property type="match status" value="1"/>
</dbReference>
<keyword evidence="4 5" id="KW-0975">Bacterial flagellum</keyword>
<comment type="function">
    <text evidence="5">A flexible structure which links the flagellar filament to the drive apparatus in the basal body.</text>
</comment>
<keyword evidence="9" id="KW-0282">Flagellum</keyword>
<comment type="similarity">
    <text evidence="2 5">Belongs to the flagella basal body rod proteins family.</text>
</comment>
<dbReference type="Pfam" id="PF06429">
    <property type="entry name" value="Flg_bbr_C"/>
    <property type="match status" value="1"/>
</dbReference>
<evidence type="ECO:0000313" key="10">
    <source>
        <dbReference type="Proteomes" id="UP001557465"/>
    </source>
</evidence>
<evidence type="ECO:0000256" key="4">
    <source>
        <dbReference type="ARBA" id="ARBA00023143"/>
    </source>
</evidence>
<evidence type="ECO:0000256" key="1">
    <source>
        <dbReference type="ARBA" id="ARBA00004117"/>
    </source>
</evidence>
<dbReference type="InterPro" id="IPR011491">
    <property type="entry name" value="FlgE_D2"/>
</dbReference>
<proteinExistence type="inferred from homology"/>
<evidence type="ECO:0000256" key="5">
    <source>
        <dbReference type="RuleBase" id="RU362116"/>
    </source>
</evidence>
<dbReference type="Proteomes" id="UP001557465">
    <property type="component" value="Unassembled WGS sequence"/>
</dbReference>
<sequence>MSISSSLNAGVAGLAANATRLATISDNIANSGTYGYKRAVAEFESMVINESRGAGSYSAGGVRASTNRLIEEHGALVGTSNALDIAVSGRGMLPVATSVAIEAFSGEPPLLLTTTGAFRTDAEGTLKTESGLVLLGWPANADGTIPVLPRDTTSGLEPVVVNANQTAGDPTTKMNLGVNLPAVDTEAGAAGETLPLSVEYFGNLGTSETLDISFTPSIPATGVSNEWTMVIRDSATVDDIATAIDESIIGEYTLTFDDSRGSGGTLATVTPVSGGAYDAATGKLALTVAGGPMEMTIGKIGDTNGLTQLSDSFAPTAINKDGSPVGNLTAVEIDENGYLKATYDTGFIRTVYQIPLVDVPNQNGLTSLDNQTFKVSPTSGSFFLWDAGDGPTGSIEGYAREGSAVDVAQELTNLIQTQRAYSSNAKVIQTVDEMLQETTNIKR</sequence>
<dbReference type="InterPro" id="IPR010930">
    <property type="entry name" value="Flg_bb/hook_C_dom"/>
</dbReference>
<evidence type="ECO:0000256" key="2">
    <source>
        <dbReference type="ARBA" id="ARBA00009677"/>
    </source>
</evidence>
<evidence type="ECO:0000259" key="7">
    <source>
        <dbReference type="Pfam" id="PF06429"/>
    </source>
</evidence>
<dbReference type="EMBL" id="JBFRYC010000003">
    <property type="protein sequence ID" value="MEX1661463.1"/>
    <property type="molecule type" value="Genomic_DNA"/>
</dbReference>
<name>A0ABV3TIQ1_9RHOB</name>
<feature type="domain" description="Flagellar basal-body/hook protein C-terminal" evidence="7">
    <location>
        <begin position="401"/>
        <end position="441"/>
    </location>
</feature>
<dbReference type="Pfam" id="PF00460">
    <property type="entry name" value="Flg_bb_rod"/>
    <property type="match status" value="1"/>
</dbReference>
<dbReference type="InterPro" id="IPR037925">
    <property type="entry name" value="FlgE/F/G-like"/>
</dbReference>